<dbReference type="OrthoDB" id="2320332at2759"/>
<sequence>MVNINLSYTSKINPSGATPVLTRAQVWAGLQRKIRFAQEFVPVIESCQVLEETDDGVVTREVRFREGPKDRAREVVRGFWPSWVDFEQEDGTRIRNTISEGPSGDLDDLKMTYSFEWRVPHLQEESEEFEKEMKRFKGMAKGAVESSIEAMREMVKDGRIKE</sequence>
<dbReference type="InterPro" id="IPR023393">
    <property type="entry name" value="START-like_dom_sf"/>
</dbReference>
<evidence type="ECO:0000313" key="1">
    <source>
        <dbReference type="EMBL" id="KAF1839273.1"/>
    </source>
</evidence>
<evidence type="ECO:0000313" key="2">
    <source>
        <dbReference type="Proteomes" id="UP000800040"/>
    </source>
</evidence>
<reference evidence="1" key="1">
    <citation type="submission" date="2020-01" db="EMBL/GenBank/DDBJ databases">
        <authorList>
            <consortium name="DOE Joint Genome Institute"/>
            <person name="Haridas S."/>
            <person name="Albert R."/>
            <person name="Binder M."/>
            <person name="Bloem J."/>
            <person name="Labutti K."/>
            <person name="Salamov A."/>
            <person name="Andreopoulos B."/>
            <person name="Baker S.E."/>
            <person name="Barry K."/>
            <person name="Bills G."/>
            <person name="Bluhm B.H."/>
            <person name="Cannon C."/>
            <person name="Castanera R."/>
            <person name="Culley D.E."/>
            <person name="Daum C."/>
            <person name="Ezra D."/>
            <person name="Gonzalez J.B."/>
            <person name="Henrissat B."/>
            <person name="Kuo A."/>
            <person name="Liang C."/>
            <person name="Lipzen A."/>
            <person name="Lutzoni F."/>
            <person name="Magnuson J."/>
            <person name="Mondo S."/>
            <person name="Nolan M."/>
            <person name="Ohm R."/>
            <person name="Pangilinan J."/>
            <person name="Park H.-J."/>
            <person name="Ramirez L."/>
            <person name="Alfaro M."/>
            <person name="Sun H."/>
            <person name="Tritt A."/>
            <person name="Yoshinaga Y."/>
            <person name="Zwiers L.-H."/>
            <person name="Turgeon B.G."/>
            <person name="Goodwin S.B."/>
            <person name="Spatafora J.W."/>
            <person name="Crous P.W."/>
            <person name="Grigoriev I.V."/>
        </authorList>
    </citation>
    <scope>NUCLEOTIDE SEQUENCE</scope>
    <source>
        <strain evidence="1">P77</strain>
    </source>
</reference>
<dbReference type="EMBL" id="ML975246">
    <property type="protein sequence ID" value="KAF1839273.1"/>
    <property type="molecule type" value="Genomic_DNA"/>
</dbReference>
<protein>
    <submittedName>
        <fullName evidence="1">DUF1857-domain-containing protein</fullName>
    </submittedName>
</protein>
<proteinExistence type="predicted"/>
<gene>
    <name evidence="1" type="ORF">BDW02DRAFT_233609</name>
</gene>
<dbReference type="Proteomes" id="UP000800040">
    <property type="component" value="Unassembled WGS sequence"/>
</dbReference>
<dbReference type="InterPro" id="IPR015075">
    <property type="entry name" value="AtaL"/>
</dbReference>
<keyword evidence="2" id="KW-1185">Reference proteome</keyword>
<dbReference type="CDD" id="cd08863">
    <property type="entry name" value="SRPBCC_DUF1857"/>
    <property type="match status" value="1"/>
</dbReference>
<dbReference type="Gene3D" id="3.30.530.20">
    <property type="match status" value="1"/>
</dbReference>
<accession>A0A6A5KZG3</accession>
<dbReference type="SUPFAM" id="SSF55961">
    <property type="entry name" value="Bet v1-like"/>
    <property type="match status" value="1"/>
</dbReference>
<organism evidence="1 2">
    <name type="scientific">Decorospora gaudefroyi</name>
    <dbReference type="NCBI Taxonomy" id="184978"/>
    <lineage>
        <taxon>Eukaryota</taxon>
        <taxon>Fungi</taxon>
        <taxon>Dikarya</taxon>
        <taxon>Ascomycota</taxon>
        <taxon>Pezizomycotina</taxon>
        <taxon>Dothideomycetes</taxon>
        <taxon>Pleosporomycetidae</taxon>
        <taxon>Pleosporales</taxon>
        <taxon>Pleosporineae</taxon>
        <taxon>Pleosporaceae</taxon>
        <taxon>Decorospora</taxon>
    </lineage>
</organism>
<name>A0A6A5KZG3_9PLEO</name>
<dbReference type="Pfam" id="PF08982">
    <property type="entry name" value="AtaL"/>
    <property type="match status" value="1"/>
</dbReference>
<dbReference type="AlphaFoldDB" id="A0A6A5KZG3"/>